<evidence type="ECO:0000313" key="6">
    <source>
        <dbReference type="EMBL" id="KAJ9138098.1"/>
    </source>
</evidence>
<dbReference type="PROSITE" id="PS51084">
    <property type="entry name" value="HIT_2"/>
    <property type="match status" value="1"/>
</dbReference>
<dbReference type="InterPro" id="IPR019808">
    <property type="entry name" value="Histidine_triad_CS"/>
</dbReference>
<evidence type="ECO:0000256" key="4">
    <source>
        <dbReference type="SAM" id="MobiDB-lite"/>
    </source>
</evidence>
<dbReference type="PROSITE" id="PS00892">
    <property type="entry name" value="HIT_1"/>
    <property type="match status" value="1"/>
</dbReference>
<evidence type="ECO:0000256" key="1">
    <source>
        <dbReference type="PIRSR" id="PIRSR601310-1"/>
    </source>
</evidence>
<name>A0AA38R8D9_9PEZI</name>
<evidence type="ECO:0000256" key="2">
    <source>
        <dbReference type="PIRSR" id="PIRSR601310-3"/>
    </source>
</evidence>
<dbReference type="PANTHER" id="PTHR46648:SF2">
    <property type="entry name" value="HIT DOMAIN-CONTAINING PROTEIN"/>
    <property type="match status" value="1"/>
</dbReference>
<dbReference type="Pfam" id="PF01230">
    <property type="entry name" value="HIT"/>
    <property type="match status" value="1"/>
</dbReference>
<evidence type="ECO:0000259" key="5">
    <source>
        <dbReference type="PROSITE" id="PS51084"/>
    </source>
</evidence>
<sequence length="216" mass="23344">MAPSSYQSSLPPPAASSSERAASRPDHDLSLACPFCHIAAVYPPFDPTRPPHPSAPSLSPALTSPSPATYVLLSTPLLVAFLDIQPLSRGHLLLCPRRHAPKLTDAAPAEAAELGRFLRVLSAALSRATGVEDWNVVQNNGAAAAQVVPHMHFHVIPRPEIRAQGRWSEKFTMFGRGTREDLDDEDAEVLAERIRKGVAEVLEEERIGQAEGKAKL</sequence>
<dbReference type="GO" id="GO:0009117">
    <property type="term" value="P:nucleotide metabolic process"/>
    <property type="evidence" value="ECO:0007669"/>
    <property type="project" value="TreeGrafter"/>
</dbReference>
<dbReference type="Gene3D" id="3.30.428.10">
    <property type="entry name" value="HIT-like"/>
    <property type="match status" value="1"/>
</dbReference>
<feature type="domain" description="HIT" evidence="5">
    <location>
        <begin position="57"/>
        <end position="167"/>
    </location>
</feature>
<evidence type="ECO:0000313" key="7">
    <source>
        <dbReference type="Proteomes" id="UP001174694"/>
    </source>
</evidence>
<dbReference type="PANTHER" id="PTHR46648">
    <property type="entry name" value="HIT FAMILY PROTEIN 1"/>
    <property type="match status" value="1"/>
</dbReference>
<reference evidence="6" key="1">
    <citation type="submission" date="2022-07" db="EMBL/GenBank/DDBJ databases">
        <title>Fungi with potential for degradation of polypropylene.</title>
        <authorList>
            <person name="Gostincar C."/>
        </authorList>
    </citation>
    <scope>NUCLEOTIDE SEQUENCE</scope>
    <source>
        <strain evidence="6">EXF-13308</strain>
    </source>
</reference>
<feature type="short sequence motif" description="Histidine triad motif" evidence="2 3">
    <location>
        <begin position="150"/>
        <end position="154"/>
    </location>
</feature>
<gene>
    <name evidence="6" type="ORF">NKR23_g8619</name>
</gene>
<feature type="active site" description="Tele-AMP-histidine intermediate" evidence="1">
    <location>
        <position position="152"/>
    </location>
</feature>
<dbReference type="AlphaFoldDB" id="A0AA38R8D9"/>
<dbReference type="Proteomes" id="UP001174694">
    <property type="component" value="Unassembled WGS sequence"/>
</dbReference>
<dbReference type="InterPro" id="IPR036265">
    <property type="entry name" value="HIT-like_sf"/>
</dbReference>
<dbReference type="PRINTS" id="PR00332">
    <property type="entry name" value="HISTRIAD"/>
</dbReference>
<dbReference type="EMBL" id="JANBVO010000031">
    <property type="protein sequence ID" value="KAJ9138098.1"/>
    <property type="molecule type" value="Genomic_DNA"/>
</dbReference>
<accession>A0AA38R8D9</accession>
<evidence type="ECO:0000256" key="3">
    <source>
        <dbReference type="PROSITE-ProRule" id="PRU00464"/>
    </source>
</evidence>
<keyword evidence="7" id="KW-1185">Reference proteome</keyword>
<dbReference type="SUPFAM" id="SSF54197">
    <property type="entry name" value="HIT-like"/>
    <property type="match status" value="1"/>
</dbReference>
<feature type="region of interest" description="Disordered" evidence="4">
    <location>
        <begin position="1"/>
        <end position="23"/>
    </location>
</feature>
<comment type="caution">
    <text evidence="6">The sequence shown here is derived from an EMBL/GenBank/DDBJ whole genome shotgun (WGS) entry which is preliminary data.</text>
</comment>
<organism evidence="6 7">
    <name type="scientific">Pleurostoma richardsiae</name>
    <dbReference type="NCBI Taxonomy" id="41990"/>
    <lineage>
        <taxon>Eukaryota</taxon>
        <taxon>Fungi</taxon>
        <taxon>Dikarya</taxon>
        <taxon>Ascomycota</taxon>
        <taxon>Pezizomycotina</taxon>
        <taxon>Sordariomycetes</taxon>
        <taxon>Sordariomycetidae</taxon>
        <taxon>Calosphaeriales</taxon>
        <taxon>Pleurostomataceae</taxon>
        <taxon>Pleurostoma</taxon>
    </lineage>
</organism>
<feature type="compositionally biased region" description="Low complexity" evidence="4">
    <location>
        <begin position="1"/>
        <end position="20"/>
    </location>
</feature>
<protein>
    <submittedName>
        <fullName evidence="6">HIT domain-containing protein</fullName>
    </submittedName>
</protein>
<dbReference type="InterPro" id="IPR001310">
    <property type="entry name" value="Histidine_triad_HIT"/>
</dbReference>
<dbReference type="GO" id="GO:0003824">
    <property type="term" value="F:catalytic activity"/>
    <property type="evidence" value="ECO:0007669"/>
    <property type="project" value="InterPro"/>
</dbReference>
<dbReference type="InterPro" id="IPR011146">
    <property type="entry name" value="HIT-like"/>
</dbReference>
<proteinExistence type="predicted"/>